<name>A0A523UMC4_UNCAE</name>
<evidence type="ECO:0000313" key="9">
    <source>
        <dbReference type="Proteomes" id="UP000320679"/>
    </source>
</evidence>
<feature type="coiled-coil region" evidence="6">
    <location>
        <begin position="39"/>
        <end position="66"/>
    </location>
</feature>
<keyword evidence="6" id="KW-0175">Coiled coil</keyword>
<keyword evidence="3" id="KW-0067">ATP-binding</keyword>
<dbReference type="EMBL" id="SOJK01000253">
    <property type="protein sequence ID" value="TET43686.1"/>
    <property type="molecule type" value="Genomic_DNA"/>
</dbReference>
<dbReference type="PROSITE" id="PS50862">
    <property type="entry name" value="AA_TRNA_LIGASE_II"/>
    <property type="match status" value="1"/>
</dbReference>
<evidence type="ECO:0000256" key="6">
    <source>
        <dbReference type="SAM" id="Coils"/>
    </source>
</evidence>
<evidence type="ECO:0000256" key="2">
    <source>
        <dbReference type="ARBA" id="ARBA00022741"/>
    </source>
</evidence>
<feature type="domain" description="Aminoacyl-transfer RNA synthetases class-II family profile" evidence="7">
    <location>
        <begin position="1"/>
        <end position="215"/>
    </location>
</feature>
<dbReference type="InterPro" id="IPR006195">
    <property type="entry name" value="aa-tRNA-synth_II"/>
</dbReference>
<evidence type="ECO:0000256" key="1">
    <source>
        <dbReference type="ARBA" id="ARBA00022598"/>
    </source>
</evidence>
<dbReference type="PRINTS" id="PR01042">
    <property type="entry name" value="TRNASYNTHASP"/>
</dbReference>
<protein>
    <submittedName>
        <fullName evidence="8">Asparagine--tRNA ligase</fullName>
    </submittedName>
</protein>
<feature type="non-terminal residue" evidence="8">
    <location>
        <position position="1"/>
    </location>
</feature>
<dbReference type="GO" id="GO:0004812">
    <property type="term" value="F:aminoacyl-tRNA ligase activity"/>
    <property type="evidence" value="ECO:0007669"/>
    <property type="project" value="UniProtKB-KW"/>
</dbReference>
<dbReference type="SUPFAM" id="SSF55681">
    <property type="entry name" value="Class II aaRS and biotin synthetases"/>
    <property type="match status" value="1"/>
</dbReference>
<dbReference type="PANTHER" id="PTHR22594">
    <property type="entry name" value="ASPARTYL/LYSYL-TRNA SYNTHETASE"/>
    <property type="match status" value="1"/>
</dbReference>
<keyword evidence="5" id="KW-0030">Aminoacyl-tRNA synthetase</keyword>
<dbReference type="PANTHER" id="PTHR22594:SF34">
    <property type="entry name" value="ASPARAGINE--TRNA LIGASE, MITOCHONDRIAL-RELATED"/>
    <property type="match status" value="1"/>
</dbReference>
<accession>A0A523UMC4</accession>
<gene>
    <name evidence="8" type="ORF">E3J59_05935</name>
</gene>
<dbReference type="InterPro" id="IPR002312">
    <property type="entry name" value="Asp/Asn-tRNA-synth_IIb"/>
</dbReference>
<evidence type="ECO:0000313" key="8">
    <source>
        <dbReference type="EMBL" id="TET43686.1"/>
    </source>
</evidence>
<dbReference type="Pfam" id="PF00152">
    <property type="entry name" value="tRNA-synt_2"/>
    <property type="match status" value="1"/>
</dbReference>
<keyword evidence="1 8" id="KW-0436">Ligase</keyword>
<evidence type="ECO:0000259" key="7">
    <source>
        <dbReference type="PROSITE" id="PS50862"/>
    </source>
</evidence>
<organism evidence="8 9">
    <name type="scientific">Aerophobetes bacterium</name>
    <dbReference type="NCBI Taxonomy" id="2030807"/>
    <lineage>
        <taxon>Bacteria</taxon>
        <taxon>Candidatus Aerophobota</taxon>
    </lineage>
</organism>
<keyword evidence="4" id="KW-0648">Protein biosynthesis</keyword>
<keyword evidence="2" id="KW-0547">Nucleotide-binding</keyword>
<dbReference type="Gene3D" id="3.30.930.10">
    <property type="entry name" value="Bira Bifunctional Protein, Domain 2"/>
    <property type="match status" value="1"/>
</dbReference>
<comment type="caution">
    <text evidence="8">The sequence shown here is derived from an EMBL/GenBank/DDBJ whole genome shotgun (WGS) entry which is preliminary data.</text>
</comment>
<evidence type="ECO:0000256" key="4">
    <source>
        <dbReference type="ARBA" id="ARBA00022917"/>
    </source>
</evidence>
<dbReference type="GO" id="GO:0005524">
    <property type="term" value="F:ATP binding"/>
    <property type="evidence" value="ECO:0007669"/>
    <property type="project" value="UniProtKB-KW"/>
</dbReference>
<dbReference type="InterPro" id="IPR045864">
    <property type="entry name" value="aa-tRNA-synth_II/BPL/LPL"/>
</dbReference>
<dbReference type="Proteomes" id="UP000320679">
    <property type="component" value="Unassembled WGS sequence"/>
</dbReference>
<reference evidence="8 9" key="1">
    <citation type="submission" date="2019-03" db="EMBL/GenBank/DDBJ databases">
        <title>Metabolic potential of uncultured bacteria and archaea associated with petroleum seepage in deep-sea sediments.</title>
        <authorList>
            <person name="Dong X."/>
            <person name="Hubert C."/>
        </authorList>
    </citation>
    <scope>NUCLEOTIDE SEQUENCE [LARGE SCALE GENOMIC DNA]</scope>
    <source>
        <strain evidence="8">E29_bin78</strain>
    </source>
</reference>
<evidence type="ECO:0000256" key="5">
    <source>
        <dbReference type="ARBA" id="ARBA00023146"/>
    </source>
</evidence>
<dbReference type="InterPro" id="IPR004364">
    <property type="entry name" value="Aa-tRNA-synt_II"/>
</dbReference>
<evidence type="ECO:0000256" key="3">
    <source>
        <dbReference type="ARBA" id="ARBA00022840"/>
    </source>
</evidence>
<sequence>FRAEKSKTRKHLTEFWMVEPEIAYANLDDIMELAEGLVANLVEDVLEKRKEELKILERDTKMLEKITLPFPRLSYAEAVEIIRDSKVSFEWGEDFGAPHEAIISSQFDRPVLIHRFPAESKAFYMKKDPQDPHLALCVDMLASEGYGEIIGGGQREDDLEALEKSISEYKLIREDFEWYLDLRRYGSVPHAGFGLGLERTVAWLCGTHHVREVIPFPRTLYRIYP</sequence>
<dbReference type="GO" id="GO:0006421">
    <property type="term" value="P:asparaginyl-tRNA aminoacylation"/>
    <property type="evidence" value="ECO:0007669"/>
    <property type="project" value="TreeGrafter"/>
</dbReference>
<dbReference type="AlphaFoldDB" id="A0A523UMC4"/>
<proteinExistence type="predicted"/>